<dbReference type="AlphaFoldDB" id="A0AAW1KQB2"/>
<evidence type="ECO:0000256" key="6">
    <source>
        <dbReference type="ARBA" id="ARBA00022490"/>
    </source>
</evidence>
<comment type="subcellular location">
    <subcellularLocation>
        <location evidence="2">Cytoplasm</location>
    </subcellularLocation>
    <subcellularLocation>
        <location evidence="1">Nucleus</location>
    </subcellularLocation>
</comment>
<dbReference type="PANTHER" id="PTHR12896">
    <property type="entry name" value="PAX6 NEIGHBOR PROTEIN PAXNEB"/>
    <property type="match status" value="1"/>
</dbReference>
<name>A0AAW1KQB2_POPJA</name>
<dbReference type="Proteomes" id="UP001458880">
    <property type="component" value="Unassembled WGS sequence"/>
</dbReference>
<keyword evidence="10" id="KW-1185">Reference proteome</keyword>
<dbReference type="GO" id="GO:0002098">
    <property type="term" value="P:tRNA wobble uridine modification"/>
    <property type="evidence" value="ECO:0007669"/>
    <property type="project" value="InterPro"/>
</dbReference>
<proteinExistence type="inferred from homology"/>
<comment type="pathway">
    <text evidence="3">tRNA modification; 5-methoxycarbonylmethyl-2-thiouridine-tRNA biosynthesis.</text>
</comment>
<dbReference type="CDD" id="cd19494">
    <property type="entry name" value="Elp4"/>
    <property type="match status" value="1"/>
</dbReference>
<keyword evidence="8" id="KW-0539">Nucleus</keyword>
<accession>A0AAW1KQB2</accession>
<sequence>MYKTNFNIPGTISITQTFQLVVSSGIPSLDKLLGGGLPVGTVTLIEEDTQGTYARIILKYFLAEGAVNKHDIFVATQEMKPQDIVTHLPALVAEDRTDSKTTSGEKMKIAFRYSNLPTNEPNVRHEFGHYFDLSSTISKDILAGININYWTYDNRIENEEGYFKNPAYRDLLEAIKTEIQLGKYFLKDVNASSNILKIGIYGLGSPLWMSNCDKDSVADLNKFLYCLKALLKSSLTVAVITIPTHLYDKLAINKFRSISDISLRLQALAGTELEHNKYLSDYHGYFHVDKVAAVNTFVSKHPGAIEYMFKLRRKKFTIEVLHLPPDLEVSQDKKVTPSLGCASNTKHLLEF</sequence>
<dbReference type="PANTHER" id="PTHR12896:SF1">
    <property type="entry name" value="ELONGATOR COMPLEX PROTEIN 4"/>
    <property type="match status" value="1"/>
</dbReference>
<keyword evidence="6" id="KW-0963">Cytoplasm</keyword>
<evidence type="ECO:0000313" key="9">
    <source>
        <dbReference type="EMBL" id="KAK9721979.1"/>
    </source>
</evidence>
<gene>
    <name evidence="9" type="ORF">QE152_g19924</name>
</gene>
<organism evidence="9 10">
    <name type="scientific">Popillia japonica</name>
    <name type="common">Japanese beetle</name>
    <dbReference type="NCBI Taxonomy" id="7064"/>
    <lineage>
        <taxon>Eukaryota</taxon>
        <taxon>Metazoa</taxon>
        <taxon>Ecdysozoa</taxon>
        <taxon>Arthropoda</taxon>
        <taxon>Hexapoda</taxon>
        <taxon>Insecta</taxon>
        <taxon>Pterygota</taxon>
        <taxon>Neoptera</taxon>
        <taxon>Endopterygota</taxon>
        <taxon>Coleoptera</taxon>
        <taxon>Polyphaga</taxon>
        <taxon>Scarabaeiformia</taxon>
        <taxon>Scarabaeidae</taxon>
        <taxon>Rutelinae</taxon>
        <taxon>Popillia</taxon>
    </lineage>
</organism>
<dbReference type="Gene3D" id="3.40.50.300">
    <property type="entry name" value="P-loop containing nucleotide triphosphate hydrolases"/>
    <property type="match status" value="1"/>
</dbReference>
<dbReference type="InterPro" id="IPR008728">
    <property type="entry name" value="Elongator_complex_protein_4"/>
</dbReference>
<evidence type="ECO:0000256" key="3">
    <source>
        <dbReference type="ARBA" id="ARBA00005043"/>
    </source>
</evidence>
<dbReference type="Pfam" id="PF05625">
    <property type="entry name" value="PAXNEB"/>
    <property type="match status" value="1"/>
</dbReference>
<evidence type="ECO:0000313" key="10">
    <source>
        <dbReference type="Proteomes" id="UP001458880"/>
    </source>
</evidence>
<dbReference type="EMBL" id="JASPKY010000193">
    <property type="protein sequence ID" value="KAK9721979.1"/>
    <property type="molecule type" value="Genomic_DNA"/>
</dbReference>
<keyword evidence="7" id="KW-0819">tRNA processing</keyword>
<dbReference type="GO" id="GO:0005737">
    <property type="term" value="C:cytoplasm"/>
    <property type="evidence" value="ECO:0007669"/>
    <property type="project" value="UniProtKB-SubCell"/>
</dbReference>
<comment type="similarity">
    <text evidence="4">Belongs to the ELP4 family.</text>
</comment>
<reference evidence="9 10" key="1">
    <citation type="journal article" date="2024" name="BMC Genomics">
        <title>De novo assembly and annotation of Popillia japonica's genome with initial clues to its potential as an invasive pest.</title>
        <authorList>
            <person name="Cucini C."/>
            <person name="Boschi S."/>
            <person name="Funari R."/>
            <person name="Cardaioli E."/>
            <person name="Iannotti N."/>
            <person name="Marturano G."/>
            <person name="Paoli F."/>
            <person name="Bruttini M."/>
            <person name="Carapelli A."/>
            <person name="Frati F."/>
            <person name="Nardi F."/>
        </authorList>
    </citation>
    <scope>NUCLEOTIDE SEQUENCE [LARGE SCALE GENOMIC DNA]</scope>
    <source>
        <strain evidence="9">DMR45628</strain>
    </source>
</reference>
<dbReference type="GO" id="GO:0033588">
    <property type="term" value="C:elongator holoenzyme complex"/>
    <property type="evidence" value="ECO:0007669"/>
    <property type="project" value="InterPro"/>
</dbReference>
<evidence type="ECO:0000256" key="7">
    <source>
        <dbReference type="ARBA" id="ARBA00022694"/>
    </source>
</evidence>
<evidence type="ECO:0000256" key="1">
    <source>
        <dbReference type="ARBA" id="ARBA00004123"/>
    </source>
</evidence>
<comment type="caution">
    <text evidence="9">The sequence shown here is derived from an EMBL/GenBank/DDBJ whole genome shotgun (WGS) entry which is preliminary data.</text>
</comment>
<evidence type="ECO:0000256" key="8">
    <source>
        <dbReference type="ARBA" id="ARBA00023242"/>
    </source>
</evidence>
<evidence type="ECO:0000256" key="4">
    <source>
        <dbReference type="ARBA" id="ARBA00007573"/>
    </source>
</evidence>
<dbReference type="InterPro" id="IPR027417">
    <property type="entry name" value="P-loop_NTPase"/>
</dbReference>
<protein>
    <recommendedName>
        <fullName evidence="5">Elongator complex protein 4</fullName>
    </recommendedName>
</protein>
<evidence type="ECO:0000256" key="5">
    <source>
        <dbReference type="ARBA" id="ARBA00020265"/>
    </source>
</evidence>
<dbReference type="GO" id="GO:0008023">
    <property type="term" value="C:transcription elongation factor complex"/>
    <property type="evidence" value="ECO:0007669"/>
    <property type="project" value="TreeGrafter"/>
</dbReference>
<evidence type="ECO:0000256" key="2">
    <source>
        <dbReference type="ARBA" id="ARBA00004496"/>
    </source>
</evidence>